<evidence type="ECO:0000313" key="2">
    <source>
        <dbReference type="EMBL" id="KAL1886228.1"/>
    </source>
</evidence>
<organism evidence="2 3">
    <name type="scientific">Paecilomyces lecythidis</name>
    <dbReference type="NCBI Taxonomy" id="3004212"/>
    <lineage>
        <taxon>Eukaryota</taxon>
        <taxon>Fungi</taxon>
        <taxon>Dikarya</taxon>
        <taxon>Ascomycota</taxon>
        <taxon>Pezizomycotina</taxon>
        <taxon>Eurotiomycetes</taxon>
        <taxon>Eurotiomycetidae</taxon>
        <taxon>Eurotiales</taxon>
        <taxon>Thermoascaceae</taxon>
        <taxon>Paecilomyces</taxon>
    </lineage>
</organism>
<gene>
    <name evidence="2" type="ORF">Plec18167_000157</name>
</gene>
<proteinExistence type="predicted"/>
<keyword evidence="3" id="KW-1185">Reference proteome</keyword>
<accession>A0ABR3YEJ2</accession>
<dbReference type="EMBL" id="JAVDPF010000001">
    <property type="protein sequence ID" value="KAL1886228.1"/>
    <property type="molecule type" value="Genomic_DNA"/>
</dbReference>
<dbReference type="Proteomes" id="UP001583193">
    <property type="component" value="Unassembled WGS sequence"/>
</dbReference>
<evidence type="ECO:0000313" key="3">
    <source>
        <dbReference type="Proteomes" id="UP001583193"/>
    </source>
</evidence>
<feature type="compositionally biased region" description="Basic and acidic residues" evidence="1">
    <location>
        <begin position="57"/>
        <end position="67"/>
    </location>
</feature>
<name>A0ABR3YEJ2_9EURO</name>
<sequence length="109" mass="12034">MVSTRVGIDRSTSSNVTNGTEAYQCRWIISDQPQQVAGSLAQRGLDKRQQAATAEGDQARAKRRNEQMGRPVSCTGAFLLEKERLWMQGTVDVLLRLQSCYLASGSVDQ</sequence>
<protein>
    <submittedName>
        <fullName evidence="2">Uncharacterized protein</fullName>
    </submittedName>
</protein>
<comment type="caution">
    <text evidence="2">The sequence shown here is derived from an EMBL/GenBank/DDBJ whole genome shotgun (WGS) entry which is preliminary data.</text>
</comment>
<feature type="region of interest" description="Disordered" evidence="1">
    <location>
        <begin position="39"/>
        <end position="69"/>
    </location>
</feature>
<evidence type="ECO:0000256" key="1">
    <source>
        <dbReference type="SAM" id="MobiDB-lite"/>
    </source>
</evidence>
<reference evidence="2 3" key="1">
    <citation type="journal article" date="2024" name="IMA Fungus">
        <title>IMA Genome - F19 : A genome assembly and annotation guide to empower mycologists, including annotated draft genome sequences of Ceratocystis pirilliformis, Diaporthe australafricana, Fusarium ophioides, Paecilomyces lecythidis, and Sporothrix stenoceras.</title>
        <authorList>
            <person name="Aylward J."/>
            <person name="Wilson A.M."/>
            <person name="Visagie C.M."/>
            <person name="Spraker J."/>
            <person name="Barnes I."/>
            <person name="Buitendag C."/>
            <person name="Ceriani C."/>
            <person name="Del Mar Angel L."/>
            <person name="du Plessis D."/>
            <person name="Fuchs T."/>
            <person name="Gasser K."/>
            <person name="Kramer D."/>
            <person name="Li W."/>
            <person name="Munsamy K."/>
            <person name="Piso A."/>
            <person name="Price J.L."/>
            <person name="Sonnekus B."/>
            <person name="Thomas C."/>
            <person name="van der Nest A."/>
            <person name="van Dijk A."/>
            <person name="van Heerden A."/>
            <person name="van Vuuren N."/>
            <person name="Yilmaz N."/>
            <person name="Duong T.A."/>
            <person name="van der Merwe N.A."/>
            <person name="Wingfield M.J."/>
            <person name="Wingfield B.D."/>
        </authorList>
    </citation>
    <scope>NUCLEOTIDE SEQUENCE [LARGE SCALE GENOMIC DNA]</scope>
    <source>
        <strain evidence="2 3">CMW 18167</strain>
    </source>
</reference>